<dbReference type="SUPFAM" id="SSF54909">
    <property type="entry name" value="Dimeric alpha+beta barrel"/>
    <property type="match status" value="1"/>
</dbReference>
<dbReference type="InterPro" id="IPR005545">
    <property type="entry name" value="YCII"/>
</dbReference>
<dbReference type="EMBL" id="JADQTO010000002">
    <property type="protein sequence ID" value="MBG0560507.1"/>
    <property type="molecule type" value="Genomic_DNA"/>
</dbReference>
<evidence type="ECO:0000313" key="3">
    <source>
        <dbReference type="EMBL" id="MBG0560507.1"/>
    </source>
</evidence>
<protein>
    <recommendedName>
        <fullName evidence="2">YCII-related domain-containing protein</fullName>
    </recommendedName>
</protein>
<name>A0A931C359_9ACTN</name>
<accession>A0A931C359</accession>
<dbReference type="Pfam" id="PF03795">
    <property type="entry name" value="YCII"/>
    <property type="match status" value="1"/>
</dbReference>
<comment type="similarity">
    <text evidence="1">Belongs to the YciI family.</text>
</comment>
<feature type="domain" description="YCII-related" evidence="2">
    <location>
        <begin position="7"/>
        <end position="76"/>
    </location>
</feature>
<dbReference type="Gene3D" id="3.30.70.1060">
    <property type="entry name" value="Dimeric alpha+beta barrel"/>
    <property type="match status" value="1"/>
</dbReference>
<dbReference type="Proteomes" id="UP000598146">
    <property type="component" value="Unassembled WGS sequence"/>
</dbReference>
<dbReference type="AlphaFoldDB" id="A0A931C359"/>
<reference evidence="3" key="1">
    <citation type="submission" date="2020-11" db="EMBL/GenBank/DDBJ databases">
        <title>Isolation and identification of active actinomycetes.</title>
        <authorList>
            <person name="Sun X."/>
        </authorList>
    </citation>
    <scope>NUCLEOTIDE SEQUENCE</scope>
    <source>
        <strain evidence="3">NEAU-A11</strain>
    </source>
</reference>
<sequence>MISKYLKPLDEVDAAREDHLNFVADLEKRGFSVTAGRQDPPLGGVILLDVDTEAEARELIAQDPYVQRGLASYTATGWQPTRGALAGYQRVRN</sequence>
<evidence type="ECO:0000256" key="1">
    <source>
        <dbReference type="ARBA" id="ARBA00007689"/>
    </source>
</evidence>
<dbReference type="PANTHER" id="PTHR37828:SF1">
    <property type="entry name" value="YCII-RELATED DOMAIN-CONTAINING PROTEIN"/>
    <property type="match status" value="1"/>
</dbReference>
<gene>
    <name evidence="3" type="ORF">I4J89_03370</name>
</gene>
<proteinExistence type="inferred from homology"/>
<dbReference type="PANTHER" id="PTHR37828">
    <property type="entry name" value="GSR2449 PROTEIN"/>
    <property type="match status" value="1"/>
</dbReference>
<evidence type="ECO:0000313" key="4">
    <source>
        <dbReference type="Proteomes" id="UP000598146"/>
    </source>
</evidence>
<evidence type="ECO:0000259" key="2">
    <source>
        <dbReference type="Pfam" id="PF03795"/>
    </source>
</evidence>
<comment type="caution">
    <text evidence="3">The sequence shown here is derived from an EMBL/GenBank/DDBJ whole genome shotgun (WGS) entry which is preliminary data.</text>
</comment>
<dbReference type="InterPro" id="IPR011008">
    <property type="entry name" value="Dimeric_a/b-barrel"/>
</dbReference>
<dbReference type="RefSeq" id="WP_196412772.1">
    <property type="nucleotide sequence ID" value="NZ_JADQTO010000002.1"/>
</dbReference>
<keyword evidence="4" id="KW-1185">Reference proteome</keyword>
<organism evidence="3 4">
    <name type="scientific">Actinoplanes aureus</name>
    <dbReference type="NCBI Taxonomy" id="2792083"/>
    <lineage>
        <taxon>Bacteria</taxon>
        <taxon>Bacillati</taxon>
        <taxon>Actinomycetota</taxon>
        <taxon>Actinomycetes</taxon>
        <taxon>Micromonosporales</taxon>
        <taxon>Micromonosporaceae</taxon>
        <taxon>Actinoplanes</taxon>
    </lineage>
</organism>